<dbReference type="Proteomes" id="UP001177003">
    <property type="component" value="Chromosome 8"/>
</dbReference>
<evidence type="ECO:0000256" key="4">
    <source>
        <dbReference type="ARBA" id="ARBA00022692"/>
    </source>
</evidence>
<evidence type="ECO:0000256" key="18">
    <source>
        <dbReference type="SAM" id="SignalP"/>
    </source>
</evidence>
<dbReference type="PROSITE" id="PS50011">
    <property type="entry name" value="PROTEIN_KINASE_DOM"/>
    <property type="match status" value="1"/>
</dbReference>
<evidence type="ECO:0000256" key="13">
    <source>
        <dbReference type="ARBA" id="ARBA00047558"/>
    </source>
</evidence>
<evidence type="ECO:0000313" key="22">
    <source>
        <dbReference type="Proteomes" id="UP001177003"/>
    </source>
</evidence>
<dbReference type="InterPro" id="IPR045274">
    <property type="entry name" value="WAK-like"/>
</dbReference>
<evidence type="ECO:0000256" key="10">
    <source>
        <dbReference type="ARBA" id="ARBA00023136"/>
    </source>
</evidence>
<dbReference type="InterPro" id="IPR000152">
    <property type="entry name" value="EGF-type_Asp/Asn_hydroxyl_site"/>
</dbReference>
<evidence type="ECO:0000256" key="16">
    <source>
        <dbReference type="PROSITE-ProRule" id="PRU10141"/>
    </source>
</evidence>
<feature type="domain" description="EGF-like" evidence="20">
    <location>
        <begin position="244"/>
        <end position="285"/>
    </location>
</feature>
<keyword evidence="11 15" id="KW-1015">Disulfide bond</keyword>
<keyword evidence="5 18" id="KW-0732">Signal</keyword>
<keyword evidence="22" id="KW-1185">Reference proteome</keyword>
<comment type="caution">
    <text evidence="15">Lacks conserved residue(s) required for the propagation of feature annotation.</text>
</comment>
<dbReference type="GO" id="GO:0007166">
    <property type="term" value="P:cell surface receptor signaling pathway"/>
    <property type="evidence" value="ECO:0007669"/>
    <property type="project" value="InterPro"/>
</dbReference>
<feature type="transmembrane region" description="Helical" evidence="17">
    <location>
        <begin position="337"/>
        <end position="359"/>
    </location>
</feature>
<evidence type="ECO:0000256" key="11">
    <source>
        <dbReference type="ARBA" id="ARBA00023157"/>
    </source>
</evidence>
<keyword evidence="8 16" id="KW-0067">ATP-binding</keyword>
<dbReference type="CDD" id="cd14066">
    <property type="entry name" value="STKc_IRAK"/>
    <property type="match status" value="1"/>
</dbReference>
<feature type="disulfide bond" evidence="15">
    <location>
        <begin position="253"/>
        <end position="270"/>
    </location>
</feature>
<evidence type="ECO:0000256" key="8">
    <source>
        <dbReference type="ARBA" id="ARBA00022840"/>
    </source>
</evidence>
<dbReference type="InterPro" id="IPR000742">
    <property type="entry name" value="EGF"/>
</dbReference>
<dbReference type="Gene3D" id="3.30.200.20">
    <property type="entry name" value="Phosphorylase Kinase, domain 1"/>
    <property type="match status" value="1"/>
</dbReference>
<comment type="catalytic activity">
    <reaction evidence="13">
        <text>L-seryl-[protein] + ATP = O-phospho-L-seryl-[protein] + ADP + H(+)</text>
        <dbReference type="Rhea" id="RHEA:17989"/>
        <dbReference type="Rhea" id="RHEA-COMP:9863"/>
        <dbReference type="Rhea" id="RHEA-COMP:11604"/>
        <dbReference type="ChEBI" id="CHEBI:15378"/>
        <dbReference type="ChEBI" id="CHEBI:29999"/>
        <dbReference type="ChEBI" id="CHEBI:30616"/>
        <dbReference type="ChEBI" id="CHEBI:83421"/>
        <dbReference type="ChEBI" id="CHEBI:456216"/>
    </reaction>
</comment>
<dbReference type="SMART" id="SM00181">
    <property type="entry name" value="EGF"/>
    <property type="match status" value="2"/>
</dbReference>
<dbReference type="PROSITE" id="PS00107">
    <property type="entry name" value="PROTEIN_KINASE_ATP"/>
    <property type="match status" value="1"/>
</dbReference>
<evidence type="ECO:0000256" key="7">
    <source>
        <dbReference type="ARBA" id="ARBA00022777"/>
    </source>
</evidence>
<dbReference type="GO" id="GO:0004674">
    <property type="term" value="F:protein serine/threonine kinase activity"/>
    <property type="evidence" value="ECO:0007669"/>
    <property type="project" value="UniProtKB-KW"/>
</dbReference>
<keyword evidence="12" id="KW-0325">Glycoprotein</keyword>
<evidence type="ECO:0000256" key="17">
    <source>
        <dbReference type="SAM" id="Phobius"/>
    </source>
</evidence>
<name>A0AA35ZPM9_LACSI</name>
<sequence length="743" mass="82141">MHLKILIVVAATAALGAAYAQDESHCEKSCGNVTIMFPFGSGEGCYYNSDFLVTCNKSSSGEQTLFLGLPKNDVVITNMSTDTSEMEIMMFVASDCYNISGPTYRRRASLILAVTDRDFQVSTKNKFIAIGCDTHAYFNGTRGNVSVGTGCISRCGSNKLVTNGSCSGVGCCEVAVPEGMNSFRMSLSSYNNHTNITDFNPCSYGFFVQEGKFSFSTTNLLNFQSRKVPMLLDWGIGNSTCDIAKKDVDKFLCRENSICDKTYKGRGYRCICSEGYEGNPYVRCNNVDECQKEDHGCVHICNDEPGNYTCKCRKGYSGDGRKDGTGCTADQSMLIKISVGSSFAAIVLIVFVNWLYFGLKKRKLMILREKFFKKNGGILLQQRISGDGGSNDQAKVFTVEELKRATNNYHDNRIIGKGGYGTVYKGVLSDSRTVAIKKSKLADQNDTQIEQFINEVIILSQINHRNVVKLIGCCLESEVPLLVYEFISNGTLSDHIHNKGKSSAITWDIRLRIATETAEALSYLHSAASVPVIHRDVKPTNILLDDSFEAKVADFGASRLVPMDQIELETMVQGTLGYLDPEYMQTNQLTDKSDVYSFGVVLVELMTGKKALSFDRPEEERNLAMHFLSSLKQGRLFQILDEQLQKDDDPNEIIKVATLAARCLHVQGDERPTMKEVAMELEGILASLIQKHPWVQSTSNEYEAEYLLKGPTDDYECTEGATGSSSTFDSMSKLTILPIASGR</sequence>
<keyword evidence="6 16" id="KW-0547">Nucleotide-binding</keyword>
<feature type="domain" description="EGF-like" evidence="20">
    <location>
        <begin position="286"/>
        <end position="319"/>
    </location>
</feature>
<dbReference type="Gene3D" id="2.10.25.10">
    <property type="entry name" value="Laminin"/>
    <property type="match status" value="1"/>
</dbReference>
<evidence type="ECO:0000256" key="12">
    <source>
        <dbReference type="ARBA" id="ARBA00023180"/>
    </source>
</evidence>
<gene>
    <name evidence="21" type="ORF">LSALG_LOCUS35411</name>
</gene>
<evidence type="ECO:0000259" key="20">
    <source>
        <dbReference type="PROSITE" id="PS50026"/>
    </source>
</evidence>
<keyword evidence="10 17" id="KW-0472">Membrane</keyword>
<dbReference type="InterPro" id="IPR018097">
    <property type="entry name" value="EGF_Ca-bd_CS"/>
</dbReference>
<dbReference type="PROSITE" id="PS00010">
    <property type="entry name" value="ASX_HYDROXYL"/>
    <property type="match status" value="1"/>
</dbReference>
<dbReference type="PROSITE" id="PS01186">
    <property type="entry name" value="EGF_2"/>
    <property type="match status" value="1"/>
</dbReference>
<dbReference type="PROSITE" id="PS00108">
    <property type="entry name" value="PROTEIN_KINASE_ST"/>
    <property type="match status" value="1"/>
</dbReference>
<dbReference type="AlphaFoldDB" id="A0AA35ZPM9"/>
<protein>
    <recommendedName>
        <fullName evidence="23">Protein kinase domain-containing protein</fullName>
    </recommendedName>
</protein>
<keyword evidence="3" id="KW-0808">Transferase</keyword>
<dbReference type="InterPro" id="IPR008271">
    <property type="entry name" value="Ser/Thr_kinase_AS"/>
</dbReference>
<dbReference type="FunFam" id="3.30.200.20:FF:000043">
    <property type="entry name" value="Wall-associated receptor kinase 2"/>
    <property type="match status" value="1"/>
</dbReference>
<evidence type="ECO:0000256" key="5">
    <source>
        <dbReference type="ARBA" id="ARBA00022729"/>
    </source>
</evidence>
<comment type="subcellular location">
    <subcellularLocation>
        <location evidence="1">Membrane</location>
        <topology evidence="1">Single-pass type I membrane protein</topology>
    </subcellularLocation>
</comment>
<evidence type="ECO:0000256" key="14">
    <source>
        <dbReference type="ARBA" id="ARBA00047951"/>
    </source>
</evidence>
<dbReference type="GO" id="GO:0005886">
    <property type="term" value="C:plasma membrane"/>
    <property type="evidence" value="ECO:0007669"/>
    <property type="project" value="TreeGrafter"/>
</dbReference>
<dbReference type="SUPFAM" id="SSF57196">
    <property type="entry name" value="EGF/Laminin"/>
    <property type="match status" value="1"/>
</dbReference>
<accession>A0AA35ZPM9</accession>
<dbReference type="PANTHER" id="PTHR27005">
    <property type="entry name" value="WALL-ASSOCIATED RECEPTOR KINASE-LIKE 21"/>
    <property type="match status" value="1"/>
</dbReference>
<dbReference type="SUPFAM" id="SSF56112">
    <property type="entry name" value="Protein kinase-like (PK-like)"/>
    <property type="match status" value="1"/>
</dbReference>
<evidence type="ECO:0000256" key="3">
    <source>
        <dbReference type="ARBA" id="ARBA00022679"/>
    </source>
</evidence>
<dbReference type="InterPro" id="IPR001881">
    <property type="entry name" value="EGF-like_Ca-bd_dom"/>
</dbReference>
<dbReference type="GO" id="GO:0005524">
    <property type="term" value="F:ATP binding"/>
    <property type="evidence" value="ECO:0007669"/>
    <property type="project" value="UniProtKB-UniRule"/>
</dbReference>
<dbReference type="GO" id="GO:0030247">
    <property type="term" value="F:polysaccharide binding"/>
    <property type="evidence" value="ECO:0007669"/>
    <property type="project" value="InterPro"/>
</dbReference>
<keyword evidence="9 17" id="KW-1133">Transmembrane helix</keyword>
<comment type="catalytic activity">
    <reaction evidence="14">
        <text>L-threonyl-[protein] + ATP = O-phospho-L-threonyl-[protein] + ADP + H(+)</text>
        <dbReference type="Rhea" id="RHEA:46608"/>
        <dbReference type="Rhea" id="RHEA-COMP:11060"/>
        <dbReference type="Rhea" id="RHEA-COMP:11605"/>
        <dbReference type="ChEBI" id="CHEBI:15378"/>
        <dbReference type="ChEBI" id="CHEBI:30013"/>
        <dbReference type="ChEBI" id="CHEBI:30616"/>
        <dbReference type="ChEBI" id="CHEBI:61977"/>
        <dbReference type="ChEBI" id="CHEBI:456216"/>
    </reaction>
</comment>
<dbReference type="GO" id="GO:0005509">
    <property type="term" value="F:calcium ion binding"/>
    <property type="evidence" value="ECO:0007669"/>
    <property type="project" value="InterPro"/>
</dbReference>
<dbReference type="InterPro" id="IPR011009">
    <property type="entry name" value="Kinase-like_dom_sf"/>
</dbReference>
<evidence type="ECO:0000256" key="1">
    <source>
        <dbReference type="ARBA" id="ARBA00004479"/>
    </source>
</evidence>
<keyword evidence="7" id="KW-0418">Kinase</keyword>
<keyword evidence="2" id="KW-0723">Serine/threonine-protein kinase</keyword>
<evidence type="ECO:0000256" key="2">
    <source>
        <dbReference type="ARBA" id="ARBA00022527"/>
    </source>
</evidence>
<feature type="chain" id="PRO_5041420443" description="Protein kinase domain-containing protein" evidence="18">
    <location>
        <begin position="21"/>
        <end position="743"/>
    </location>
</feature>
<evidence type="ECO:0000256" key="9">
    <source>
        <dbReference type="ARBA" id="ARBA00022989"/>
    </source>
</evidence>
<evidence type="ECO:0000313" key="21">
    <source>
        <dbReference type="EMBL" id="CAI9296550.1"/>
    </source>
</evidence>
<dbReference type="Pfam" id="PF13947">
    <property type="entry name" value="GUB_WAK_bind"/>
    <property type="match status" value="1"/>
</dbReference>
<dbReference type="InterPro" id="IPR000719">
    <property type="entry name" value="Prot_kinase_dom"/>
</dbReference>
<dbReference type="PROSITE" id="PS01187">
    <property type="entry name" value="EGF_CA"/>
    <property type="match status" value="1"/>
</dbReference>
<organism evidence="21 22">
    <name type="scientific">Lactuca saligna</name>
    <name type="common">Willowleaf lettuce</name>
    <dbReference type="NCBI Taxonomy" id="75948"/>
    <lineage>
        <taxon>Eukaryota</taxon>
        <taxon>Viridiplantae</taxon>
        <taxon>Streptophyta</taxon>
        <taxon>Embryophyta</taxon>
        <taxon>Tracheophyta</taxon>
        <taxon>Spermatophyta</taxon>
        <taxon>Magnoliopsida</taxon>
        <taxon>eudicotyledons</taxon>
        <taxon>Gunneridae</taxon>
        <taxon>Pentapetalae</taxon>
        <taxon>asterids</taxon>
        <taxon>campanulids</taxon>
        <taxon>Asterales</taxon>
        <taxon>Asteraceae</taxon>
        <taxon>Cichorioideae</taxon>
        <taxon>Cichorieae</taxon>
        <taxon>Lactucinae</taxon>
        <taxon>Lactuca</taxon>
    </lineage>
</organism>
<proteinExistence type="predicted"/>
<evidence type="ECO:0008006" key="23">
    <source>
        <dbReference type="Google" id="ProtNLM"/>
    </source>
</evidence>
<feature type="domain" description="Protein kinase" evidence="19">
    <location>
        <begin position="409"/>
        <end position="695"/>
    </location>
</feature>
<reference evidence="21" key="1">
    <citation type="submission" date="2023-04" db="EMBL/GenBank/DDBJ databases">
        <authorList>
            <person name="Vijverberg K."/>
            <person name="Xiong W."/>
            <person name="Schranz E."/>
        </authorList>
    </citation>
    <scope>NUCLEOTIDE SEQUENCE</scope>
</reference>
<feature type="binding site" evidence="16">
    <location>
        <position position="438"/>
    </location>
    <ligand>
        <name>ATP</name>
        <dbReference type="ChEBI" id="CHEBI:30616"/>
    </ligand>
</feature>
<keyword evidence="15" id="KW-0245">EGF-like domain</keyword>
<dbReference type="EMBL" id="OX465084">
    <property type="protein sequence ID" value="CAI9296550.1"/>
    <property type="molecule type" value="Genomic_DNA"/>
</dbReference>
<dbReference type="InterPro" id="IPR025287">
    <property type="entry name" value="WAK_GUB"/>
</dbReference>
<dbReference type="FunFam" id="1.10.510.10:FF:000084">
    <property type="entry name" value="Wall-associated receptor kinase 2"/>
    <property type="match status" value="1"/>
</dbReference>
<keyword evidence="4 17" id="KW-0812">Transmembrane</keyword>
<evidence type="ECO:0000259" key="19">
    <source>
        <dbReference type="PROSITE" id="PS50011"/>
    </source>
</evidence>
<dbReference type="Pfam" id="PF00069">
    <property type="entry name" value="Pkinase"/>
    <property type="match status" value="1"/>
</dbReference>
<dbReference type="SMART" id="SM00220">
    <property type="entry name" value="S_TKc"/>
    <property type="match status" value="1"/>
</dbReference>
<dbReference type="InterPro" id="IPR017441">
    <property type="entry name" value="Protein_kinase_ATP_BS"/>
</dbReference>
<dbReference type="SMART" id="SM00179">
    <property type="entry name" value="EGF_CA"/>
    <property type="match status" value="1"/>
</dbReference>
<feature type="signal peptide" evidence="18">
    <location>
        <begin position="1"/>
        <end position="20"/>
    </location>
</feature>
<dbReference type="PANTHER" id="PTHR27005:SF468">
    <property type="entry name" value="OS01G0310500 PROTEIN"/>
    <property type="match status" value="1"/>
</dbReference>
<evidence type="ECO:0000256" key="15">
    <source>
        <dbReference type="PROSITE-ProRule" id="PRU00076"/>
    </source>
</evidence>
<evidence type="ECO:0000256" key="6">
    <source>
        <dbReference type="ARBA" id="ARBA00022741"/>
    </source>
</evidence>
<dbReference type="Gene3D" id="1.10.510.10">
    <property type="entry name" value="Transferase(Phosphotransferase) domain 1"/>
    <property type="match status" value="1"/>
</dbReference>
<dbReference type="PROSITE" id="PS50026">
    <property type="entry name" value="EGF_3"/>
    <property type="match status" value="2"/>
</dbReference>